<keyword evidence="3" id="KW-1185">Reference proteome</keyword>
<feature type="compositionally biased region" description="Polar residues" evidence="1">
    <location>
        <begin position="63"/>
        <end position="84"/>
    </location>
</feature>
<gene>
    <name evidence="2" type="ORF">E2C01_100956</name>
</gene>
<feature type="region of interest" description="Disordered" evidence="1">
    <location>
        <begin position="1"/>
        <end position="36"/>
    </location>
</feature>
<sequence>MKTPTLPTSSSLTSHKNNNNLTTATTTTTTTTTVSKQQQQALLTKVVERSVTGRCTRRHHTNQPHTRASDLSNNYHHAQDQTAARSRGGSAFSPRPDCLNDSQRGQEEGAEQEYIVNNTIASCLRYSGLIEAFVKRLKGGGNVTRGKEQERNNKNNDK</sequence>
<evidence type="ECO:0000313" key="3">
    <source>
        <dbReference type="Proteomes" id="UP000324222"/>
    </source>
</evidence>
<evidence type="ECO:0000313" key="2">
    <source>
        <dbReference type="EMBL" id="MPD05225.1"/>
    </source>
</evidence>
<feature type="region of interest" description="Disordered" evidence="1">
    <location>
        <begin position="52"/>
        <end position="110"/>
    </location>
</feature>
<dbReference type="Proteomes" id="UP000324222">
    <property type="component" value="Unassembled WGS sequence"/>
</dbReference>
<name>A0A5B7KKS9_PORTR</name>
<proteinExistence type="predicted"/>
<protein>
    <submittedName>
        <fullName evidence="2">Uncharacterized protein</fullName>
    </submittedName>
</protein>
<accession>A0A5B7KKS9</accession>
<organism evidence="2 3">
    <name type="scientific">Portunus trituberculatus</name>
    <name type="common">Swimming crab</name>
    <name type="synonym">Neptunus trituberculatus</name>
    <dbReference type="NCBI Taxonomy" id="210409"/>
    <lineage>
        <taxon>Eukaryota</taxon>
        <taxon>Metazoa</taxon>
        <taxon>Ecdysozoa</taxon>
        <taxon>Arthropoda</taxon>
        <taxon>Crustacea</taxon>
        <taxon>Multicrustacea</taxon>
        <taxon>Malacostraca</taxon>
        <taxon>Eumalacostraca</taxon>
        <taxon>Eucarida</taxon>
        <taxon>Decapoda</taxon>
        <taxon>Pleocyemata</taxon>
        <taxon>Brachyura</taxon>
        <taxon>Eubrachyura</taxon>
        <taxon>Portunoidea</taxon>
        <taxon>Portunidae</taxon>
        <taxon>Portuninae</taxon>
        <taxon>Portunus</taxon>
    </lineage>
</organism>
<dbReference type="AlphaFoldDB" id="A0A5B7KKS9"/>
<feature type="compositionally biased region" description="Low complexity" evidence="1">
    <location>
        <begin position="22"/>
        <end position="33"/>
    </location>
</feature>
<feature type="compositionally biased region" description="Low complexity" evidence="1">
    <location>
        <begin position="1"/>
        <end position="14"/>
    </location>
</feature>
<dbReference type="EMBL" id="VSRR010145003">
    <property type="protein sequence ID" value="MPD05225.1"/>
    <property type="molecule type" value="Genomic_DNA"/>
</dbReference>
<evidence type="ECO:0000256" key="1">
    <source>
        <dbReference type="SAM" id="MobiDB-lite"/>
    </source>
</evidence>
<comment type="caution">
    <text evidence="2">The sequence shown here is derived from an EMBL/GenBank/DDBJ whole genome shotgun (WGS) entry which is preliminary data.</text>
</comment>
<reference evidence="2 3" key="1">
    <citation type="submission" date="2019-05" db="EMBL/GenBank/DDBJ databases">
        <title>Another draft genome of Portunus trituberculatus and its Hox gene families provides insights of decapod evolution.</title>
        <authorList>
            <person name="Jeong J.-H."/>
            <person name="Song I."/>
            <person name="Kim S."/>
            <person name="Choi T."/>
            <person name="Kim D."/>
            <person name="Ryu S."/>
            <person name="Kim W."/>
        </authorList>
    </citation>
    <scope>NUCLEOTIDE SEQUENCE [LARGE SCALE GENOMIC DNA]</scope>
    <source>
        <tissue evidence="2">Muscle</tissue>
    </source>
</reference>